<evidence type="ECO:0000256" key="2">
    <source>
        <dbReference type="ARBA" id="ARBA00022679"/>
    </source>
</evidence>
<evidence type="ECO:0000256" key="3">
    <source>
        <dbReference type="ARBA" id="ARBA00022741"/>
    </source>
</evidence>
<dbReference type="PANTHER" id="PTHR47989">
    <property type="entry name" value="OS01G0750732 PROTEIN"/>
    <property type="match status" value="1"/>
</dbReference>
<keyword evidence="7" id="KW-1133">Transmembrane helix</keyword>
<dbReference type="FunFam" id="1.10.510.10:FF:000051">
    <property type="entry name" value="Receptor-like serine/threonine-protein kinase ALE2"/>
    <property type="match status" value="1"/>
</dbReference>
<evidence type="ECO:0000256" key="6">
    <source>
        <dbReference type="PROSITE-ProRule" id="PRU10141"/>
    </source>
</evidence>
<evidence type="ECO:0000256" key="7">
    <source>
        <dbReference type="SAM" id="Phobius"/>
    </source>
</evidence>
<proteinExistence type="predicted"/>
<keyword evidence="10" id="KW-1185">Reference proteome</keyword>
<dbReference type="OrthoDB" id="1901798at2759"/>
<dbReference type="CDD" id="cd14066">
    <property type="entry name" value="STKc_IRAK"/>
    <property type="match status" value="1"/>
</dbReference>
<keyword evidence="2" id="KW-0808">Transferase</keyword>
<accession>A0A8X8A9V4</accession>
<dbReference type="PROSITE" id="PS50011">
    <property type="entry name" value="PROTEIN_KINASE_DOM"/>
    <property type="match status" value="1"/>
</dbReference>
<dbReference type="PROSITE" id="PS00107">
    <property type="entry name" value="PROTEIN_KINASE_ATP"/>
    <property type="match status" value="1"/>
</dbReference>
<evidence type="ECO:0000256" key="1">
    <source>
        <dbReference type="ARBA" id="ARBA00022527"/>
    </source>
</evidence>
<dbReference type="Proteomes" id="UP000886885">
    <property type="component" value="Chromosome 2D"/>
</dbReference>
<organism evidence="9 10">
    <name type="scientific">Populus tomentosa</name>
    <name type="common">Chinese white poplar</name>
    <dbReference type="NCBI Taxonomy" id="118781"/>
    <lineage>
        <taxon>Eukaryota</taxon>
        <taxon>Viridiplantae</taxon>
        <taxon>Streptophyta</taxon>
        <taxon>Embryophyta</taxon>
        <taxon>Tracheophyta</taxon>
        <taxon>Spermatophyta</taxon>
        <taxon>Magnoliopsida</taxon>
        <taxon>eudicotyledons</taxon>
        <taxon>Gunneridae</taxon>
        <taxon>Pentapetalae</taxon>
        <taxon>rosids</taxon>
        <taxon>fabids</taxon>
        <taxon>Malpighiales</taxon>
        <taxon>Salicaceae</taxon>
        <taxon>Saliceae</taxon>
        <taxon>Populus</taxon>
    </lineage>
</organism>
<dbReference type="InterPro" id="IPR008271">
    <property type="entry name" value="Ser/Thr_kinase_AS"/>
</dbReference>
<evidence type="ECO:0000256" key="5">
    <source>
        <dbReference type="ARBA" id="ARBA00022840"/>
    </source>
</evidence>
<dbReference type="Pfam" id="PF07714">
    <property type="entry name" value="PK_Tyr_Ser-Thr"/>
    <property type="match status" value="1"/>
</dbReference>
<dbReference type="InterPro" id="IPR000719">
    <property type="entry name" value="Prot_kinase_dom"/>
</dbReference>
<keyword evidence="1" id="KW-0723">Serine/threonine-protein kinase</keyword>
<keyword evidence="7" id="KW-0812">Transmembrane</keyword>
<gene>
    <name evidence="9" type="ORF">POTOM_011169</name>
</gene>
<sequence length="794" mass="87061">MLDINYLHMIIFENRLICFLSFSGHPLLHMYLSPLQPSWPLSVKDIFVRHGMSVAMKVSFARPQPSQNHVVKPSFGPILSPATSLVHQALPPVPSNAPLPGRHGGHHHRHGKPVVTAPFPSEEQSCDQICTEPLTASLSGSPCGCVYPMKVRLLLDVAPYAVFPVMRELESEVAAGTYLEQSQVIIMGASADSQNQGKTVVDINLVPLGEKFDNTTAILIYDRFWKNKMPLNITLFGNYVVIYISYPGIPSSPPYPSYTGSGPSGSAGDLPITANFVSKTQRMNLRTITTIALSAFVVLVVCIGAIAVVVKWRKSGRPSSAVGPAFTSSINKRSGMSLYIHPVTNLFGIGSFLSSSVASSTSMSLMSNMATCMLSVKTFSFAELEKATDKFSSKRILGEGGFGRVYCGSMEDGTEVAFKVLTRDNQNGDREFVAEVEMLSRLHHRNLVKLIGICIEGRTRCLVYELIRNGSVESHLHGVDKNKGPLDWDARLKIALGAARGLAYLHEDSNPRVIHRDFKASNVLLEDDFTPKVSDFGLAREATEGSHHISTRVMGTFGYVAPEYAMTGHLLVKSDVYSYGVVLLELLSGRKPVDMSQPPGQENLVTWARPLLTTREGLEQLVDPSLAGSYDFDDIAKVAAIAAMCVHSEVTNRPFMGEVVQALKLIYNDTDETCGDYCSQKESSILGSDFKCDLVPSDSSWWNAGGTPPRLTYGQASSFITMDYSSGPLEEMESRPFSASSLAGDHLSLPIRHMNRSGPLRTVRSKPAFYRLRGSVSEHWGLLSRRFRNDGYWA</sequence>
<dbReference type="InterPro" id="IPR017441">
    <property type="entry name" value="Protein_kinase_ATP_BS"/>
</dbReference>
<dbReference type="InterPro" id="IPR057597">
    <property type="entry name" value="ALE2_N"/>
</dbReference>
<evidence type="ECO:0000259" key="8">
    <source>
        <dbReference type="PROSITE" id="PS50011"/>
    </source>
</evidence>
<keyword evidence="5 6" id="KW-0067">ATP-binding</keyword>
<feature type="transmembrane region" description="Helical" evidence="7">
    <location>
        <begin position="288"/>
        <end position="310"/>
    </location>
</feature>
<dbReference type="GO" id="GO:0005524">
    <property type="term" value="F:ATP binding"/>
    <property type="evidence" value="ECO:0007669"/>
    <property type="project" value="UniProtKB-UniRule"/>
</dbReference>
<dbReference type="AlphaFoldDB" id="A0A8X8A9V4"/>
<name>A0A8X8A9V4_POPTO</name>
<reference evidence="9" key="1">
    <citation type="journal article" date="2020" name="bioRxiv">
        <title>Hybrid origin of Populus tomentosa Carr. identified through genome sequencing and phylogenomic analysis.</title>
        <authorList>
            <person name="An X."/>
            <person name="Gao K."/>
            <person name="Chen Z."/>
            <person name="Li J."/>
            <person name="Yang X."/>
            <person name="Yang X."/>
            <person name="Zhou J."/>
            <person name="Guo T."/>
            <person name="Zhao T."/>
            <person name="Huang S."/>
            <person name="Miao D."/>
            <person name="Khan W.U."/>
            <person name="Rao P."/>
            <person name="Ye M."/>
            <person name="Lei B."/>
            <person name="Liao W."/>
            <person name="Wang J."/>
            <person name="Ji L."/>
            <person name="Li Y."/>
            <person name="Guo B."/>
            <person name="Mustafa N.S."/>
            <person name="Li S."/>
            <person name="Yun Q."/>
            <person name="Keller S.R."/>
            <person name="Mao J."/>
            <person name="Zhang R."/>
            <person name="Strauss S.H."/>
        </authorList>
    </citation>
    <scope>NUCLEOTIDE SEQUENCE</scope>
    <source>
        <strain evidence="9">GM15</strain>
        <tissue evidence="9">Leaf</tissue>
    </source>
</reference>
<protein>
    <recommendedName>
        <fullName evidence="8">Protein kinase domain-containing protein</fullName>
    </recommendedName>
</protein>
<dbReference type="EMBL" id="JAAWWB010000004">
    <property type="protein sequence ID" value="KAG6785438.1"/>
    <property type="molecule type" value="Genomic_DNA"/>
</dbReference>
<feature type="domain" description="Protein kinase" evidence="8">
    <location>
        <begin position="391"/>
        <end position="666"/>
    </location>
</feature>
<keyword evidence="3 6" id="KW-0547">Nucleotide-binding</keyword>
<keyword evidence="4" id="KW-0418">Kinase</keyword>
<evidence type="ECO:0000313" key="10">
    <source>
        <dbReference type="Proteomes" id="UP000886885"/>
    </source>
</evidence>
<dbReference type="FunFam" id="3.30.200.20:FF:000146">
    <property type="entry name" value="receptor-like serine/threonine-protein kinase ALE2"/>
    <property type="match status" value="1"/>
</dbReference>
<dbReference type="InterPro" id="IPR001245">
    <property type="entry name" value="Ser-Thr/Tyr_kinase_cat_dom"/>
</dbReference>
<dbReference type="GO" id="GO:0004674">
    <property type="term" value="F:protein serine/threonine kinase activity"/>
    <property type="evidence" value="ECO:0007669"/>
    <property type="project" value="UniProtKB-KW"/>
</dbReference>
<evidence type="ECO:0000256" key="4">
    <source>
        <dbReference type="ARBA" id="ARBA00022777"/>
    </source>
</evidence>
<dbReference type="Pfam" id="PF23180">
    <property type="entry name" value="ALE2_N"/>
    <property type="match status" value="1"/>
</dbReference>
<dbReference type="PANTHER" id="PTHR47989:SF40">
    <property type="entry name" value="RECEPTOR-LIKE SERINE_THREONINE-PROTEIN KINASE ALE2"/>
    <property type="match status" value="1"/>
</dbReference>
<comment type="caution">
    <text evidence="9">The sequence shown here is derived from an EMBL/GenBank/DDBJ whole genome shotgun (WGS) entry which is preliminary data.</text>
</comment>
<feature type="binding site" evidence="6">
    <location>
        <position position="419"/>
    </location>
    <ligand>
        <name>ATP</name>
        <dbReference type="ChEBI" id="CHEBI:30616"/>
    </ligand>
</feature>
<feature type="transmembrane region" description="Helical" evidence="7">
    <location>
        <begin position="338"/>
        <end position="358"/>
    </location>
</feature>
<evidence type="ECO:0000313" key="9">
    <source>
        <dbReference type="EMBL" id="KAG6785438.1"/>
    </source>
</evidence>
<dbReference type="PROSITE" id="PS00108">
    <property type="entry name" value="PROTEIN_KINASE_ST"/>
    <property type="match status" value="1"/>
</dbReference>
<keyword evidence="7" id="KW-0472">Membrane</keyword>